<keyword evidence="2" id="KW-0812">Transmembrane</keyword>
<feature type="transmembrane region" description="Helical" evidence="2">
    <location>
        <begin position="82"/>
        <end position="101"/>
    </location>
</feature>
<keyword evidence="2" id="KW-1133">Transmembrane helix</keyword>
<dbReference type="Proteomes" id="UP001049176">
    <property type="component" value="Chromosome 5"/>
</dbReference>
<comment type="caution">
    <text evidence="3">The sequence shown here is derived from an EMBL/GenBank/DDBJ whole genome shotgun (WGS) entry which is preliminary data.</text>
</comment>
<feature type="compositionally biased region" description="Polar residues" evidence="1">
    <location>
        <begin position="12"/>
        <end position="25"/>
    </location>
</feature>
<keyword evidence="2" id="KW-0472">Membrane</keyword>
<feature type="transmembrane region" description="Helical" evidence="2">
    <location>
        <begin position="121"/>
        <end position="137"/>
    </location>
</feature>
<dbReference type="EMBL" id="CM032185">
    <property type="protein sequence ID" value="KAG7092572.1"/>
    <property type="molecule type" value="Genomic_DNA"/>
</dbReference>
<organism evidence="3 4">
    <name type="scientific">Marasmius oreades</name>
    <name type="common">fairy-ring Marasmius</name>
    <dbReference type="NCBI Taxonomy" id="181124"/>
    <lineage>
        <taxon>Eukaryota</taxon>
        <taxon>Fungi</taxon>
        <taxon>Dikarya</taxon>
        <taxon>Basidiomycota</taxon>
        <taxon>Agaricomycotina</taxon>
        <taxon>Agaricomycetes</taxon>
        <taxon>Agaricomycetidae</taxon>
        <taxon>Agaricales</taxon>
        <taxon>Marasmiineae</taxon>
        <taxon>Marasmiaceae</taxon>
        <taxon>Marasmius</taxon>
    </lineage>
</organism>
<dbReference type="GeneID" id="66077996"/>
<feature type="compositionally biased region" description="Basic and acidic residues" evidence="1">
    <location>
        <begin position="1"/>
        <end position="11"/>
    </location>
</feature>
<proteinExistence type="predicted"/>
<feature type="transmembrane region" description="Helical" evidence="2">
    <location>
        <begin position="149"/>
        <end position="172"/>
    </location>
</feature>
<accession>A0A9P7RZZ5</accession>
<gene>
    <name evidence="3" type="ORF">E1B28_008920</name>
</gene>
<protein>
    <submittedName>
        <fullName evidence="3">Uncharacterized protein</fullName>
    </submittedName>
</protein>
<dbReference type="KEGG" id="more:E1B28_008920"/>
<sequence length="207" mass="22697">MTESFEMKDLYSQDSQGPNDSDSNETTFTVDGTLSLWSWTTAILITTLAAVFTLFPQLQLFLSQTVPASSTEYRTSLTPLESFLSTHFGLWLMALAASLVLNIPMASPPVARRVTNPEHPVLMPFTITALFGAFLSYNTRSVGSLASVYFFVTGVSGIWGLWALVFGGAPYLSKKTGADKRTSAFIFGNKSATSQQKKRQREGQKKP</sequence>
<feature type="region of interest" description="Disordered" evidence="1">
    <location>
        <begin position="1"/>
        <end position="25"/>
    </location>
</feature>
<name>A0A9P7RZZ5_9AGAR</name>
<evidence type="ECO:0000256" key="2">
    <source>
        <dbReference type="SAM" id="Phobius"/>
    </source>
</evidence>
<evidence type="ECO:0000313" key="4">
    <source>
        <dbReference type="Proteomes" id="UP001049176"/>
    </source>
</evidence>
<dbReference type="OrthoDB" id="2550114at2759"/>
<dbReference type="AlphaFoldDB" id="A0A9P7RZZ5"/>
<evidence type="ECO:0000313" key="3">
    <source>
        <dbReference type="EMBL" id="KAG7092572.1"/>
    </source>
</evidence>
<dbReference type="RefSeq" id="XP_043009042.1">
    <property type="nucleotide sequence ID" value="XM_043153757.1"/>
</dbReference>
<dbReference type="PANTHER" id="PTHR39605:SF1">
    <property type="entry name" value="MAJOR FACILITATOR SUPERFAMILY (MFS) PROFILE DOMAIN-CONTAINING PROTEIN"/>
    <property type="match status" value="1"/>
</dbReference>
<feature type="region of interest" description="Disordered" evidence="1">
    <location>
        <begin position="188"/>
        <end position="207"/>
    </location>
</feature>
<dbReference type="PANTHER" id="PTHR39605">
    <property type="entry name" value="MAJOR FACILITATOR SUPERFAMILY (MFS) PROFILE DOMAIN-CONTAINING PROTEIN"/>
    <property type="match status" value="1"/>
</dbReference>
<keyword evidence="4" id="KW-1185">Reference proteome</keyword>
<feature type="transmembrane region" description="Helical" evidence="2">
    <location>
        <begin position="42"/>
        <end position="62"/>
    </location>
</feature>
<reference evidence="3" key="1">
    <citation type="journal article" date="2021" name="Genome Biol. Evol.">
        <title>The assembled and annotated genome of the fairy-ring fungus Marasmius oreades.</title>
        <authorList>
            <person name="Hiltunen M."/>
            <person name="Ament-Velasquez S.L."/>
            <person name="Johannesson H."/>
        </authorList>
    </citation>
    <scope>NUCLEOTIDE SEQUENCE</scope>
    <source>
        <strain evidence="3">03SP1</strain>
    </source>
</reference>
<evidence type="ECO:0000256" key="1">
    <source>
        <dbReference type="SAM" id="MobiDB-lite"/>
    </source>
</evidence>